<dbReference type="InterPro" id="IPR027417">
    <property type="entry name" value="P-loop_NTPase"/>
</dbReference>
<evidence type="ECO:0000256" key="1">
    <source>
        <dbReference type="ARBA" id="ARBA00009776"/>
    </source>
</evidence>
<dbReference type="InParanoid" id="A0A6P7FAT0"/>
<feature type="domain" description="Thymidylate kinase-like" evidence="5">
    <location>
        <begin position="158"/>
        <end position="276"/>
    </location>
</feature>
<gene>
    <name evidence="6" type="primary">LOC114326405</name>
</gene>
<protein>
    <submittedName>
        <fullName evidence="6">UMP-CMP kinase 2, mitochondrial-like</fullName>
    </submittedName>
</protein>
<dbReference type="SUPFAM" id="SSF52540">
    <property type="entry name" value="P-loop containing nucleoside triphosphate hydrolases"/>
    <property type="match status" value="1"/>
</dbReference>
<evidence type="ECO:0000256" key="2">
    <source>
        <dbReference type="ARBA" id="ARBA00022741"/>
    </source>
</evidence>
<evidence type="ECO:0000256" key="4">
    <source>
        <dbReference type="SAM" id="SignalP"/>
    </source>
</evidence>
<dbReference type="Gene3D" id="3.40.50.300">
    <property type="entry name" value="P-loop containing nucleotide triphosphate hydrolases"/>
    <property type="match status" value="1"/>
</dbReference>
<keyword evidence="3" id="KW-0067">ATP-binding</keyword>
<dbReference type="PANTHER" id="PTHR10344:SF4">
    <property type="entry name" value="UMP-CMP KINASE 2, MITOCHONDRIAL"/>
    <property type="match status" value="1"/>
</dbReference>
<dbReference type="GO" id="GO:0006227">
    <property type="term" value="P:dUDP biosynthetic process"/>
    <property type="evidence" value="ECO:0007669"/>
    <property type="project" value="TreeGrafter"/>
</dbReference>
<dbReference type="AlphaFoldDB" id="A0A6P7FAT0"/>
<dbReference type="RefSeq" id="XP_028130570.1">
    <property type="nucleotide sequence ID" value="XM_028274769.1"/>
</dbReference>
<dbReference type="GO" id="GO:0005524">
    <property type="term" value="F:ATP binding"/>
    <property type="evidence" value="ECO:0007669"/>
    <property type="project" value="UniProtKB-KW"/>
</dbReference>
<evidence type="ECO:0000259" key="5">
    <source>
        <dbReference type="Pfam" id="PF02223"/>
    </source>
</evidence>
<reference evidence="6" key="1">
    <citation type="submission" date="2025-08" db="UniProtKB">
        <authorList>
            <consortium name="RefSeq"/>
        </authorList>
    </citation>
    <scope>IDENTIFICATION</scope>
</reference>
<dbReference type="GO" id="GO:0005739">
    <property type="term" value="C:mitochondrion"/>
    <property type="evidence" value="ECO:0007669"/>
    <property type="project" value="TreeGrafter"/>
</dbReference>
<keyword evidence="2" id="KW-0547">Nucleotide-binding</keyword>
<dbReference type="OrthoDB" id="425602at2759"/>
<organism evidence="6">
    <name type="scientific">Diabrotica virgifera virgifera</name>
    <name type="common">western corn rootworm</name>
    <dbReference type="NCBI Taxonomy" id="50390"/>
    <lineage>
        <taxon>Eukaryota</taxon>
        <taxon>Metazoa</taxon>
        <taxon>Ecdysozoa</taxon>
        <taxon>Arthropoda</taxon>
        <taxon>Hexapoda</taxon>
        <taxon>Insecta</taxon>
        <taxon>Pterygota</taxon>
        <taxon>Neoptera</taxon>
        <taxon>Endopterygota</taxon>
        <taxon>Coleoptera</taxon>
        <taxon>Polyphaga</taxon>
        <taxon>Cucujiformia</taxon>
        <taxon>Chrysomeloidea</taxon>
        <taxon>Chrysomelidae</taxon>
        <taxon>Galerucinae</taxon>
        <taxon>Diabroticina</taxon>
        <taxon>Diabroticites</taxon>
        <taxon>Diabrotica</taxon>
    </lineage>
</organism>
<comment type="similarity">
    <text evidence="1">Belongs to the thymidylate kinase family.</text>
</comment>
<keyword evidence="4" id="KW-0732">Signal</keyword>
<evidence type="ECO:0000313" key="6">
    <source>
        <dbReference type="RefSeq" id="XP_028130570.1"/>
    </source>
</evidence>
<dbReference type="Pfam" id="PF02223">
    <property type="entry name" value="Thymidylate_kin"/>
    <property type="match status" value="1"/>
</dbReference>
<feature type="chain" id="PRO_5027625879" evidence="4">
    <location>
        <begin position="23"/>
        <end position="287"/>
    </location>
</feature>
<dbReference type="PANTHER" id="PTHR10344">
    <property type="entry name" value="THYMIDYLATE KINASE"/>
    <property type="match status" value="1"/>
</dbReference>
<dbReference type="GO" id="GO:0004798">
    <property type="term" value="F:dTMP kinase activity"/>
    <property type="evidence" value="ECO:0007669"/>
    <property type="project" value="TreeGrafter"/>
</dbReference>
<dbReference type="GO" id="GO:0004550">
    <property type="term" value="F:nucleoside diphosphate kinase activity"/>
    <property type="evidence" value="ECO:0007669"/>
    <property type="project" value="TreeGrafter"/>
</dbReference>
<name>A0A6P7FAT0_DIAVI</name>
<proteinExistence type="inferred from homology"/>
<evidence type="ECO:0000256" key="3">
    <source>
        <dbReference type="ARBA" id="ARBA00022840"/>
    </source>
</evidence>
<accession>A0A6P7FAT0</accession>
<dbReference type="GO" id="GO:0006233">
    <property type="term" value="P:dTDP biosynthetic process"/>
    <property type="evidence" value="ECO:0007669"/>
    <property type="project" value="TreeGrafter"/>
</dbReference>
<sequence length="287" mass="32858">MLLCVSLIICVLNNCFCSSVYGDDAFSNELEYTDLAPPYFYNDLRSILKFFEDPQYRFTPGVRELLSIYHQQKVKTDRLNITGQVKKHPLFVIEGLAGSGKTTIGQLLASKLNGVQVHSPSNSIYSLKPLFQGDHFKESAFNAMCHYITALEVKVFLKSSPVIMDRFWHSSASYWISYAIQAKPNKYTMPPKGNKIYTWPEDLLKPDQVFLLDVDETVRMERIFGRSEIKNITDAEVVLHNLTEFRNNILTAYKNMQNPGVIVINSNVSIPEVLDDVYSRVKTYMKI</sequence>
<dbReference type="InterPro" id="IPR039430">
    <property type="entry name" value="Thymidylate_kin-like_dom"/>
</dbReference>
<dbReference type="GO" id="GO:0006235">
    <property type="term" value="P:dTTP biosynthetic process"/>
    <property type="evidence" value="ECO:0007669"/>
    <property type="project" value="TreeGrafter"/>
</dbReference>
<feature type="signal peptide" evidence="4">
    <location>
        <begin position="1"/>
        <end position="22"/>
    </location>
</feature>